<keyword evidence="2" id="KW-0597">Phosphoprotein</keyword>
<dbReference type="CDD" id="cd19531">
    <property type="entry name" value="LCL_NRPS-like"/>
    <property type="match status" value="1"/>
</dbReference>
<dbReference type="SUPFAM" id="SSF53474">
    <property type="entry name" value="alpha/beta-Hydrolases"/>
    <property type="match status" value="1"/>
</dbReference>
<dbReference type="InterPro" id="IPR029058">
    <property type="entry name" value="AB_hydrolase_fold"/>
</dbReference>
<dbReference type="InterPro" id="IPR020806">
    <property type="entry name" value="PKS_PP-bd"/>
</dbReference>
<dbReference type="InterPro" id="IPR025110">
    <property type="entry name" value="AMP-bd_C"/>
</dbReference>
<dbReference type="PROSITE" id="PS00455">
    <property type="entry name" value="AMP_BINDING"/>
    <property type="match status" value="1"/>
</dbReference>
<dbReference type="InterPro" id="IPR042099">
    <property type="entry name" value="ANL_N_sf"/>
</dbReference>
<dbReference type="Pfam" id="PF13193">
    <property type="entry name" value="AMP-binding_C"/>
    <property type="match status" value="1"/>
</dbReference>
<reference evidence="5" key="1">
    <citation type="journal article" date="2020" name="Fungal Divers.">
        <title>Resolving the Mortierellaceae phylogeny through synthesis of multi-gene phylogenetics and phylogenomics.</title>
        <authorList>
            <person name="Vandepol N."/>
            <person name="Liber J."/>
            <person name="Desiro A."/>
            <person name="Na H."/>
            <person name="Kennedy M."/>
            <person name="Barry K."/>
            <person name="Grigoriev I.V."/>
            <person name="Miller A.N."/>
            <person name="O'Donnell K."/>
            <person name="Stajich J.E."/>
            <person name="Bonito G."/>
        </authorList>
    </citation>
    <scope>NUCLEOTIDE SEQUENCE</scope>
    <source>
        <strain evidence="5">MES-2147</strain>
    </source>
</reference>
<accession>A0A9P6SUY0</accession>
<name>A0A9P6SUY0_9FUNG</name>
<dbReference type="AlphaFoldDB" id="A0A9P6SUY0"/>
<dbReference type="Proteomes" id="UP000749646">
    <property type="component" value="Unassembled WGS sequence"/>
</dbReference>
<evidence type="ECO:0000313" key="5">
    <source>
        <dbReference type="EMBL" id="KAG0005733.1"/>
    </source>
</evidence>
<evidence type="ECO:0000259" key="4">
    <source>
        <dbReference type="PROSITE" id="PS50075"/>
    </source>
</evidence>
<dbReference type="InterPro" id="IPR000873">
    <property type="entry name" value="AMP-dep_synth/lig_dom"/>
</dbReference>
<dbReference type="GO" id="GO:0005829">
    <property type="term" value="C:cytosol"/>
    <property type="evidence" value="ECO:0007669"/>
    <property type="project" value="TreeGrafter"/>
</dbReference>
<keyword evidence="6" id="KW-1185">Reference proteome</keyword>
<dbReference type="InterPro" id="IPR001031">
    <property type="entry name" value="Thioesterase"/>
</dbReference>
<dbReference type="Pfam" id="PF00550">
    <property type="entry name" value="PP-binding"/>
    <property type="match status" value="1"/>
</dbReference>
<evidence type="ECO:0000256" key="1">
    <source>
        <dbReference type="ARBA" id="ARBA00022450"/>
    </source>
</evidence>
<dbReference type="PROSITE" id="PS00012">
    <property type="entry name" value="PHOSPHOPANTETHEINE"/>
    <property type="match status" value="1"/>
</dbReference>
<proteinExistence type="predicted"/>
<dbReference type="SMART" id="SM00824">
    <property type="entry name" value="PKS_TE"/>
    <property type="match status" value="1"/>
</dbReference>
<dbReference type="Gene3D" id="3.30.559.10">
    <property type="entry name" value="Chloramphenicol acetyltransferase-like domain"/>
    <property type="match status" value="1"/>
</dbReference>
<dbReference type="SMART" id="SM00823">
    <property type="entry name" value="PKS_PP"/>
    <property type="match status" value="1"/>
</dbReference>
<dbReference type="Gene3D" id="3.30.559.30">
    <property type="entry name" value="Nonribosomal peptide synthetase, condensation domain"/>
    <property type="match status" value="1"/>
</dbReference>
<dbReference type="GO" id="GO:0009239">
    <property type="term" value="P:enterobactin biosynthetic process"/>
    <property type="evidence" value="ECO:0007669"/>
    <property type="project" value="TreeGrafter"/>
</dbReference>
<dbReference type="Gene3D" id="3.30.300.30">
    <property type="match status" value="1"/>
</dbReference>
<dbReference type="GO" id="GO:0047527">
    <property type="term" value="F:2,3-dihydroxybenzoate-serine ligase activity"/>
    <property type="evidence" value="ECO:0007669"/>
    <property type="project" value="TreeGrafter"/>
</dbReference>
<protein>
    <recommendedName>
        <fullName evidence="4">Carrier domain-containing protein</fullName>
    </recommendedName>
</protein>
<dbReference type="Pfam" id="PF00975">
    <property type="entry name" value="Thioesterase"/>
    <property type="match status" value="1"/>
</dbReference>
<feature type="domain" description="Carrier" evidence="4">
    <location>
        <begin position="899"/>
        <end position="974"/>
    </location>
</feature>
<dbReference type="GO" id="GO:0031177">
    <property type="term" value="F:phosphopantetheine binding"/>
    <property type="evidence" value="ECO:0007669"/>
    <property type="project" value="InterPro"/>
</dbReference>
<dbReference type="OrthoDB" id="329835at2759"/>
<evidence type="ECO:0000313" key="6">
    <source>
        <dbReference type="Proteomes" id="UP000749646"/>
    </source>
</evidence>
<dbReference type="InterPro" id="IPR036736">
    <property type="entry name" value="ACP-like_sf"/>
</dbReference>
<dbReference type="PROSITE" id="PS50075">
    <property type="entry name" value="CARRIER"/>
    <property type="match status" value="1"/>
</dbReference>
<dbReference type="Gene3D" id="3.40.50.12780">
    <property type="entry name" value="N-terminal domain of ligase-like"/>
    <property type="match status" value="1"/>
</dbReference>
<sequence>MPLAVRFVGELNREAWQHALNTLFSRHEALRSVFVTVGGQPRIRLLPIEIGIPIRWEDLRGRANAETELERLRTQELNTPFDLSQDPLIRALMISVGNNEHFFLLTQHHIVSDGWSMAILHRELSALYSAYCQGEPDPLTPLDIQYPDYAAWQKKWLSGDRLETDSSPRPAQQSYAGEHFPIRLDSQLTRGLKHLSQKQGLTLHMTILAAWSAVLSRLSGQDDIVIGSPTANRNHHQIESLIGFFVNTLALRIDMSGEPTVRQLLERVRRTTLGAQAHQDLPFEQVVDIVQPPRNMSHSPLFQVMFVWQNNEESEWRLPGLETSHQLPGNSSIKFDMELILYESSDEITGVLGYSTALFDRATVERQTGYLNAMLQAMVADECRTIKTVDLIAMAERALLLQTWNTTQQDYPAQLCVHNLFEKQVESSPKATALVFMDQSLTYAELNARANRLAHHLIKLGVKPDMRVAICVERSFAMIIGVLAILKAGGAYVPLDPAYASERLRDILADAEPSIAVVDKSGREAVGEEGLCSMTVVDPNTVLNEGHGPERSLEESGVLIDSSNPQISGLTSRNLAYVIYTSGSTGKPKGVMIEHQGVSNLVTSRPGAYGAEPTGNVVQFPSFGFDSSVVDIFSVLSYGGALHVLPDRVKMDRTLLWEYLEKHSITQALLPPAILQECTDRRPLTTPLTLIVAGEALPVGLIRVLQSLIPNGRIVNDYGPTETTPVPLGAVGELYIGGVGVARGYLNRSELTAKVFLQDPFVDDQYARMYKTGDLARYLPDGNIEFLGRNDHQVKIRGFRIELGEIEARLSDHPLVQNAVVVALGDGNSKRLVAYVIAEPKEHLTLTLRSYLASCLPDYMVPGAFVRLDEFPLSANGKLDRRALPQPDKDSLVHQDYEAPEGHIQHVLSSIWMEILKVDKVGRHDNFFDLGGNSLLAVRLVSQIRTTMGFKIPLSTLFKSPTLAELAQHLLNVGNTQDYTFEVMLPIKPQGSRPPLFCIHPGLGMSWCYIGLAKHLHADQPLYAIQQRGFFDEEGQPASTIEEMVSDYINEIRQIQPHGPYSLLGFSFGGLVAHAMAIQLEQEGERVALLANMDARANMGHLAVSQHIKYQDQLDMMQFFGGNDESDDVPTMARAFWEKGPEVALYNGHLSSYHSLGVYTGDMILFRAMKLQLGLDKPMSGEEWEPYVLGKIETHDIDSTHDGMISEEWLGVIGGILTEKLDEENA</sequence>
<dbReference type="InterPro" id="IPR020802">
    <property type="entry name" value="TesA-like"/>
</dbReference>
<dbReference type="GO" id="GO:0043041">
    <property type="term" value="P:amino acid activation for nonribosomal peptide biosynthetic process"/>
    <property type="evidence" value="ECO:0007669"/>
    <property type="project" value="TreeGrafter"/>
</dbReference>
<dbReference type="InterPro" id="IPR023213">
    <property type="entry name" value="CAT-like_dom_sf"/>
</dbReference>
<dbReference type="EMBL" id="JAAAHW010000166">
    <property type="protein sequence ID" value="KAG0005733.1"/>
    <property type="molecule type" value="Genomic_DNA"/>
</dbReference>
<dbReference type="CDD" id="cd05930">
    <property type="entry name" value="A_NRPS"/>
    <property type="match status" value="1"/>
</dbReference>
<dbReference type="GO" id="GO:0009366">
    <property type="term" value="C:enterobactin synthetase complex"/>
    <property type="evidence" value="ECO:0007669"/>
    <property type="project" value="TreeGrafter"/>
</dbReference>
<keyword evidence="1" id="KW-0596">Phosphopantetheine</keyword>
<dbReference type="Pfam" id="PF00668">
    <property type="entry name" value="Condensation"/>
    <property type="match status" value="1"/>
</dbReference>
<dbReference type="Pfam" id="PF00501">
    <property type="entry name" value="AMP-binding"/>
    <property type="match status" value="1"/>
</dbReference>
<dbReference type="InterPro" id="IPR045851">
    <property type="entry name" value="AMP-bd_C_sf"/>
</dbReference>
<gene>
    <name evidence="5" type="ORF">BGZ65_010276</name>
</gene>
<dbReference type="Gene3D" id="3.40.50.1820">
    <property type="entry name" value="alpha/beta hydrolase"/>
    <property type="match status" value="1"/>
</dbReference>
<dbReference type="SUPFAM" id="SSF47336">
    <property type="entry name" value="ACP-like"/>
    <property type="match status" value="1"/>
</dbReference>
<dbReference type="PANTHER" id="PTHR45527:SF1">
    <property type="entry name" value="FATTY ACID SYNTHASE"/>
    <property type="match status" value="1"/>
</dbReference>
<evidence type="ECO:0000256" key="3">
    <source>
        <dbReference type="ARBA" id="ARBA00022598"/>
    </source>
</evidence>
<organism evidence="5 6">
    <name type="scientific">Modicella reniformis</name>
    <dbReference type="NCBI Taxonomy" id="1440133"/>
    <lineage>
        <taxon>Eukaryota</taxon>
        <taxon>Fungi</taxon>
        <taxon>Fungi incertae sedis</taxon>
        <taxon>Mucoromycota</taxon>
        <taxon>Mortierellomycotina</taxon>
        <taxon>Mortierellomycetes</taxon>
        <taxon>Mortierellales</taxon>
        <taxon>Mortierellaceae</taxon>
        <taxon>Modicella</taxon>
    </lineage>
</organism>
<dbReference type="PANTHER" id="PTHR45527">
    <property type="entry name" value="NONRIBOSOMAL PEPTIDE SYNTHETASE"/>
    <property type="match status" value="1"/>
</dbReference>
<dbReference type="Gene3D" id="3.40.50.980">
    <property type="match status" value="2"/>
</dbReference>
<dbReference type="InterPro" id="IPR001242">
    <property type="entry name" value="Condensation_dom"/>
</dbReference>
<dbReference type="FunFam" id="3.30.300.30:FF:000010">
    <property type="entry name" value="Enterobactin synthetase component F"/>
    <property type="match status" value="1"/>
</dbReference>
<dbReference type="InterPro" id="IPR009081">
    <property type="entry name" value="PP-bd_ACP"/>
</dbReference>
<dbReference type="SUPFAM" id="SSF52777">
    <property type="entry name" value="CoA-dependent acyltransferases"/>
    <property type="match status" value="2"/>
</dbReference>
<dbReference type="InterPro" id="IPR020845">
    <property type="entry name" value="AMP-binding_CS"/>
</dbReference>
<comment type="caution">
    <text evidence="5">The sequence shown here is derived from an EMBL/GenBank/DDBJ whole genome shotgun (WGS) entry which is preliminary data.</text>
</comment>
<dbReference type="InterPro" id="IPR006162">
    <property type="entry name" value="Ppantetheine_attach_site"/>
</dbReference>
<dbReference type="SUPFAM" id="SSF56801">
    <property type="entry name" value="Acetyl-CoA synthetase-like"/>
    <property type="match status" value="1"/>
</dbReference>
<dbReference type="FunFam" id="3.40.50.980:FF:000001">
    <property type="entry name" value="Non-ribosomal peptide synthetase"/>
    <property type="match status" value="1"/>
</dbReference>
<evidence type="ECO:0000256" key="2">
    <source>
        <dbReference type="ARBA" id="ARBA00022553"/>
    </source>
</evidence>
<keyword evidence="3" id="KW-0436">Ligase</keyword>